<dbReference type="AlphaFoldDB" id="A0A174IAJ1"/>
<dbReference type="Proteomes" id="UP000095558">
    <property type="component" value="Unassembled WGS sequence"/>
</dbReference>
<evidence type="ECO:0000313" key="5">
    <source>
        <dbReference type="Proteomes" id="UP000095558"/>
    </source>
</evidence>
<feature type="transmembrane region" description="Helical" evidence="2">
    <location>
        <begin position="12"/>
        <end position="30"/>
    </location>
</feature>
<evidence type="ECO:0000256" key="2">
    <source>
        <dbReference type="SAM" id="Phobius"/>
    </source>
</evidence>
<dbReference type="InterPro" id="IPR011055">
    <property type="entry name" value="Dup_hybrid_motif"/>
</dbReference>
<dbReference type="SUPFAM" id="SSF51261">
    <property type="entry name" value="Duplicated hybrid motif"/>
    <property type="match status" value="1"/>
</dbReference>
<dbReference type="CDD" id="cd12797">
    <property type="entry name" value="M23_peptidase"/>
    <property type="match status" value="1"/>
</dbReference>
<protein>
    <submittedName>
        <fullName evidence="4">Peptidase, M23/M37 family</fullName>
        <ecNumber evidence="4">3.4.24.75</ecNumber>
    </submittedName>
</protein>
<dbReference type="InterPro" id="IPR050570">
    <property type="entry name" value="Cell_wall_metabolism_enzyme"/>
</dbReference>
<dbReference type="PANTHER" id="PTHR21666">
    <property type="entry name" value="PEPTIDASE-RELATED"/>
    <property type="match status" value="1"/>
</dbReference>
<accession>A0A174IAJ1</accession>
<keyword evidence="2" id="KW-0812">Transmembrane</keyword>
<sequence length="375" mass="41298">MDLSKQNNISILLKILVLVAVILISFMFILPGKNINAESNDIYEKNIVNTDDELNDNNNEEKLSAVSVFKNNSRTIKNINLQGHTIKLSDSTVCFYSSIEDKYLVLEEICNSYVKELGLDVNNINHIEVLGVISSNTEKNRISNLSESGEIAREVYNAEVINNDLSGLKFKVSLTETETVEPEIVTEETNELLAGESETIKGVEGKNLLYKEITYYGLNKAEETTIKQEIITPVVNTVVKKGIKSPYEAGIAFLSRPTEGGYISSLFGEVRKASIHKGIDIAKSLGADVNASLEGKVIQAGYNNGGYGNLIVLEHSNNMKTYYAHLSNIYVNVGEMVKQGDIIGAIGSTGNSTGPHLHFELRINNEPVDPSKYIK</sequence>
<dbReference type="RefSeq" id="WP_055277915.1">
    <property type="nucleotide sequence ID" value="NZ_CYZV01000061.1"/>
</dbReference>
<dbReference type="Pfam" id="PF01551">
    <property type="entry name" value="Peptidase_M23"/>
    <property type="match status" value="1"/>
</dbReference>
<dbReference type="EC" id="3.4.24.75" evidence="4"/>
<dbReference type="InterPro" id="IPR016047">
    <property type="entry name" value="M23ase_b-sheet_dom"/>
</dbReference>
<keyword evidence="2" id="KW-0472">Membrane</keyword>
<evidence type="ECO:0000313" key="4">
    <source>
        <dbReference type="EMBL" id="CUO83146.1"/>
    </source>
</evidence>
<dbReference type="EMBL" id="CYZV01000061">
    <property type="protein sequence ID" value="CUO83146.1"/>
    <property type="molecule type" value="Genomic_DNA"/>
</dbReference>
<keyword evidence="4" id="KW-0378">Hydrolase</keyword>
<feature type="domain" description="M23ase beta-sheet core" evidence="3">
    <location>
        <begin position="275"/>
        <end position="370"/>
    </location>
</feature>
<dbReference type="Gene3D" id="2.70.70.10">
    <property type="entry name" value="Glucose Permease (Domain IIA)"/>
    <property type="match status" value="1"/>
</dbReference>
<evidence type="ECO:0000259" key="3">
    <source>
        <dbReference type="Pfam" id="PF01551"/>
    </source>
</evidence>
<keyword evidence="1" id="KW-0732">Signal</keyword>
<reference evidence="4 5" key="1">
    <citation type="submission" date="2015-09" db="EMBL/GenBank/DDBJ databases">
        <authorList>
            <consortium name="Pathogen Informatics"/>
        </authorList>
    </citation>
    <scope>NUCLEOTIDE SEQUENCE [LARGE SCALE GENOMIC DNA]</scope>
    <source>
        <strain evidence="4 5">2789STDY5834855</strain>
    </source>
</reference>
<keyword evidence="2" id="KW-1133">Transmembrane helix</keyword>
<proteinExistence type="predicted"/>
<dbReference type="GO" id="GO:0004222">
    <property type="term" value="F:metalloendopeptidase activity"/>
    <property type="evidence" value="ECO:0007669"/>
    <property type="project" value="TreeGrafter"/>
</dbReference>
<dbReference type="OrthoDB" id="9809488at2"/>
<gene>
    <name evidence="4" type="ORF">ERS852470_03495</name>
</gene>
<organism evidence="4 5">
    <name type="scientific">Clostridium disporicum</name>
    <dbReference type="NCBI Taxonomy" id="84024"/>
    <lineage>
        <taxon>Bacteria</taxon>
        <taxon>Bacillati</taxon>
        <taxon>Bacillota</taxon>
        <taxon>Clostridia</taxon>
        <taxon>Eubacteriales</taxon>
        <taxon>Clostridiaceae</taxon>
        <taxon>Clostridium</taxon>
    </lineage>
</organism>
<evidence type="ECO:0000256" key="1">
    <source>
        <dbReference type="ARBA" id="ARBA00022729"/>
    </source>
</evidence>
<name>A0A174IAJ1_9CLOT</name>
<dbReference type="PANTHER" id="PTHR21666:SF289">
    <property type="entry name" value="L-ALA--D-GLU ENDOPEPTIDASE"/>
    <property type="match status" value="1"/>
</dbReference>